<dbReference type="AlphaFoldDB" id="A0A409V8K2"/>
<dbReference type="InterPro" id="IPR029021">
    <property type="entry name" value="Prot-tyrosine_phosphatase-like"/>
</dbReference>
<evidence type="ECO:0000256" key="5">
    <source>
        <dbReference type="ARBA" id="ARBA00048336"/>
    </source>
</evidence>
<protein>
    <submittedName>
        <fullName evidence="9">Uncharacterized protein</fullName>
    </submittedName>
</protein>
<comment type="catalytic activity">
    <reaction evidence="5">
        <text>O-phospho-L-threonyl-[protein] + H2O = L-threonyl-[protein] + phosphate</text>
        <dbReference type="Rhea" id="RHEA:47004"/>
        <dbReference type="Rhea" id="RHEA-COMP:11060"/>
        <dbReference type="Rhea" id="RHEA-COMP:11605"/>
        <dbReference type="ChEBI" id="CHEBI:15377"/>
        <dbReference type="ChEBI" id="CHEBI:30013"/>
        <dbReference type="ChEBI" id="CHEBI:43474"/>
        <dbReference type="ChEBI" id="CHEBI:61977"/>
        <dbReference type="EC" id="3.1.3.16"/>
    </reaction>
</comment>
<evidence type="ECO:0000256" key="6">
    <source>
        <dbReference type="SAM" id="MobiDB-lite"/>
    </source>
</evidence>
<comment type="catalytic activity">
    <reaction evidence="4">
        <text>O-phospho-L-seryl-[protein] + H2O = L-seryl-[protein] + phosphate</text>
        <dbReference type="Rhea" id="RHEA:20629"/>
        <dbReference type="Rhea" id="RHEA-COMP:9863"/>
        <dbReference type="Rhea" id="RHEA-COMP:11604"/>
        <dbReference type="ChEBI" id="CHEBI:15377"/>
        <dbReference type="ChEBI" id="CHEBI:29999"/>
        <dbReference type="ChEBI" id="CHEBI:43474"/>
        <dbReference type="ChEBI" id="CHEBI:83421"/>
        <dbReference type="EC" id="3.1.3.16"/>
    </reaction>
</comment>
<feature type="domain" description="Tyrosine specific protein phosphatases" evidence="8">
    <location>
        <begin position="90"/>
        <end position="170"/>
    </location>
</feature>
<sequence length="219" mass="23964">MLSFPSQHMENALTTQRIVGKGSRKAFGRTASKITPRVYLSDYWTARNANKLLDLGITHVVSVIEPTPELPEIIPQDNILHVPVDDLAEVDILSHLDETTDFIIAALKEDESNKVLVHCMQGVSRSATVVCAYLIATTDMSAPMAIKQVQALRGIVCPNPGFVRQLHQYAARHNKPTINLVSTTSSSSSKDTKASKPQPPLALHKIAGGIASRFRKFKA</sequence>
<dbReference type="PROSITE" id="PS00383">
    <property type="entry name" value="TYR_PHOSPHATASE_1"/>
    <property type="match status" value="1"/>
</dbReference>
<dbReference type="PANTHER" id="PTHR45948">
    <property type="entry name" value="DUAL SPECIFICITY PROTEIN PHOSPHATASE DDB_G0269404-RELATED"/>
    <property type="match status" value="1"/>
</dbReference>
<name>A0A409V8K2_9AGAR</name>
<dbReference type="InterPro" id="IPR020422">
    <property type="entry name" value="TYR_PHOSPHATASE_DUAL_dom"/>
</dbReference>
<dbReference type="SMART" id="SM00195">
    <property type="entry name" value="DSPc"/>
    <property type="match status" value="1"/>
</dbReference>
<dbReference type="PROSITE" id="PS50054">
    <property type="entry name" value="TYR_PHOSPHATASE_DUAL"/>
    <property type="match status" value="1"/>
</dbReference>
<evidence type="ECO:0000256" key="1">
    <source>
        <dbReference type="ARBA" id="ARBA00008601"/>
    </source>
</evidence>
<accession>A0A409V8K2</accession>
<dbReference type="Pfam" id="PF00782">
    <property type="entry name" value="DSPc"/>
    <property type="match status" value="1"/>
</dbReference>
<comment type="caution">
    <text evidence="9">The sequence shown here is derived from an EMBL/GenBank/DDBJ whole genome shotgun (WGS) entry which is preliminary data.</text>
</comment>
<dbReference type="InterPro" id="IPR000340">
    <property type="entry name" value="Dual-sp_phosphatase_cat-dom"/>
</dbReference>
<dbReference type="PROSITE" id="PS50056">
    <property type="entry name" value="TYR_PHOSPHATASE_2"/>
    <property type="match status" value="1"/>
</dbReference>
<evidence type="ECO:0000256" key="3">
    <source>
        <dbReference type="ARBA" id="ARBA00022912"/>
    </source>
</evidence>
<evidence type="ECO:0000313" key="9">
    <source>
        <dbReference type="EMBL" id="PPQ62893.1"/>
    </source>
</evidence>
<reference evidence="9 10" key="1">
    <citation type="journal article" date="2018" name="Evol. Lett.">
        <title>Horizontal gene cluster transfer increased hallucinogenic mushroom diversity.</title>
        <authorList>
            <person name="Reynolds H.T."/>
            <person name="Vijayakumar V."/>
            <person name="Gluck-Thaler E."/>
            <person name="Korotkin H.B."/>
            <person name="Matheny P.B."/>
            <person name="Slot J.C."/>
        </authorList>
    </citation>
    <scope>NUCLEOTIDE SEQUENCE [LARGE SCALE GENOMIC DNA]</scope>
    <source>
        <strain evidence="9 10">2629</strain>
    </source>
</reference>
<gene>
    <name evidence="9" type="ORF">CVT24_006291</name>
</gene>
<keyword evidence="2" id="KW-0378">Hydrolase</keyword>
<dbReference type="OrthoDB" id="2017893at2759"/>
<dbReference type="PANTHER" id="PTHR45948:SF2">
    <property type="entry name" value="DUAL SPECIFICITY PROTEIN PHOSPHATASE"/>
    <property type="match status" value="1"/>
</dbReference>
<keyword evidence="10" id="KW-1185">Reference proteome</keyword>
<feature type="domain" description="Tyrosine-protein phosphatase" evidence="7">
    <location>
        <begin position="30"/>
        <end position="175"/>
    </location>
</feature>
<dbReference type="EMBL" id="NHTK01006136">
    <property type="protein sequence ID" value="PPQ62893.1"/>
    <property type="molecule type" value="Genomic_DNA"/>
</dbReference>
<dbReference type="GO" id="GO:0005829">
    <property type="term" value="C:cytosol"/>
    <property type="evidence" value="ECO:0007669"/>
    <property type="project" value="TreeGrafter"/>
</dbReference>
<dbReference type="GO" id="GO:0004725">
    <property type="term" value="F:protein tyrosine phosphatase activity"/>
    <property type="evidence" value="ECO:0007669"/>
    <property type="project" value="TreeGrafter"/>
</dbReference>
<feature type="region of interest" description="Disordered" evidence="6">
    <location>
        <begin position="180"/>
        <end position="200"/>
    </location>
</feature>
<evidence type="ECO:0000259" key="8">
    <source>
        <dbReference type="PROSITE" id="PS50056"/>
    </source>
</evidence>
<evidence type="ECO:0000256" key="4">
    <source>
        <dbReference type="ARBA" id="ARBA00047761"/>
    </source>
</evidence>
<dbReference type="GO" id="GO:0004722">
    <property type="term" value="F:protein serine/threonine phosphatase activity"/>
    <property type="evidence" value="ECO:0007669"/>
    <property type="project" value="UniProtKB-EC"/>
</dbReference>
<keyword evidence="3" id="KW-0904">Protein phosphatase</keyword>
<dbReference type="Gene3D" id="3.90.190.10">
    <property type="entry name" value="Protein tyrosine phosphatase superfamily"/>
    <property type="match status" value="1"/>
</dbReference>
<proteinExistence type="inferred from homology"/>
<dbReference type="InterPro" id="IPR016130">
    <property type="entry name" value="Tyr_Pase_AS"/>
</dbReference>
<comment type="similarity">
    <text evidence="1">Belongs to the protein-tyrosine phosphatase family. Non-receptor class dual specificity subfamily.</text>
</comment>
<dbReference type="InterPro" id="IPR000387">
    <property type="entry name" value="Tyr_Pase_dom"/>
</dbReference>
<evidence type="ECO:0000259" key="7">
    <source>
        <dbReference type="PROSITE" id="PS50054"/>
    </source>
</evidence>
<evidence type="ECO:0000313" key="10">
    <source>
        <dbReference type="Proteomes" id="UP000284842"/>
    </source>
</evidence>
<evidence type="ECO:0000256" key="2">
    <source>
        <dbReference type="ARBA" id="ARBA00022801"/>
    </source>
</evidence>
<dbReference type="CDD" id="cd14498">
    <property type="entry name" value="DSP"/>
    <property type="match status" value="1"/>
</dbReference>
<dbReference type="InParanoid" id="A0A409V8K2"/>
<dbReference type="STRING" id="181874.A0A409V8K2"/>
<organism evidence="9 10">
    <name type="scientific">Panaeolus cyanescens</name>
    <dbReference type="NCBI Taxonomy" id="181874"/>
    <lineage>
        <taxon>Eukaryota</taxon>
        <taxon>Fungi</taxon>
        <taxon>Dikarya</taxon>
        <taxon>Basidiomycota</taxon>
        <taxon>Agaricomycotina</taxon>
        <taxon>Agaricomycetes</taxon>
        <taxon>Agaricomycetidae</taxon>
        <taxon>Agaricales</taxon>
        <taxon>Agaricineae</taxon>
        <taxon>Galeropsidaceae</taxon>
        <taxon>Panaeolus</taxon>
    </lineage>
</organism>
<dbReference type="GO" id="GO:0007165">
    <property type="term" value="P:signal transduction"/>
    <property type="evidence" value="ECO:0007669"/>
    <property type="project" value="TreeGrafter"/>
</dbReference>
<dbReference type="Proteomes" id="UP000284842">
    <property type="component" value="Unassembled WGS sequence"/>
</dbReference>
<dbReference type="SUPFAM" id="SSF52799">
    <property type="entry name" value="(Phosphotyrosine protein) phosphatases II"/>
    <property type="match status" value="1"/>
</dbReference>